<evidence type="ECO:0000313" key="1">
    <source>
        <dbReference type="EMBL" id="KAF7816497.1"/>
    </source>
</evidence>
<dbReference type="Proteomes" id="UP000634136">
    <property type="component" value="Unassembled WGS sequence"/>
</dbReference>
<keyword evidence="2" id="KW-1185">Reference proteome</keyword>
<protein>
    <submittedName>
        <fullName evidence="1">Uncharacterized protein</fullName>
    </submittedName>
</protein>
<name>A0A834T987_9FABA</name>
<proteinExistence type="predicted"/>
<comment type="caution">
    <text evidence="1">The sequence shown here is derived from an EMBL/GenBank/DDBJ whole genome shotgun (WGS) entry which is preliminary data.</text>
</comment>
<dbReference type="AlphaFoldDB" id="A0A834T987"/>
<sequence length="22" mass="2710">MEWKEELAVFKFNYPTATVHRL</sequence>
<organism evidence="1 2">
    <name type="scientific">Senna tora</name>
    <dbReference type="NCBI Taxonomy" id="362788"/>
    <lineage>
        <taxon>Eukaryota</taxon>
        <taxon>Viridiplantae</taxon>
        <taxon>Streptophyta</taxon>
        <taxon>Embryophyta</taxon>
        <taxon>Tracheophyta</taxon>
        <taxon>Spermatophyta</taxon>
        <taxon>Magnoliopsida</taxon>
        <taxon>eudicotyledons</taxon>
        <taxon>Gunneridae</taxon>
        <taxon>Pentapetalae</taxon>
        <taxon>rosids</taxon>
        <taxon>fabids</taxon>
        <taxon>Fabales</taxon>
        <taxon>Fabaceae</taxon>
        <taxon>Caesalpinioideae</taxon>
        <taxon>Cassia clade</taxon>
        <taxon>Senna</taxon>
    </lineage>
</organism>
<accession>A0A834T987</accession>
<gene>
    <name evidence="1" type="ORF">G2W53_030466</name>
</gene>
<evidence type="ECO:0000313" key="2">
    <source>
        <dbReference type="Proteomes" id="UP000634136"/>
    </source>
</evidence>
<reference evidence="1" key="1">
    <citation type="submission" date="2020-09" db="EMBL/GenBank/DDBJ databases">
        <title>Genome-Enabled Discovery of Anthraquinone Biosynthesis in Senna tora.</title>
        <authorList>
            <person name="Kang S.-H."/>
            <person name="Pandey R.P."/>
            <person name="Lee C.-M."/>
            <person name="Sim J.-S."/>
            <person name="Jeong J.-T."/>
            <person name="Choi B.-S."/>
            <person name="Jung M."/>
            <person name="Ginzburg D."/>
            <person name="Zhao K."/>
            <person name="Won S.Y."/>
            <person name="Oh T.-J."/>
            <person name="Yu Y."/>
            <person name="Kim N.-H."/>
            <person name="Lee O.R."/>
            <person name="Lee T.-H."/>
            <person name="Bashyal P."/>
            <person name="Kim T.-S."/>
            <person name="Lee W.-H."/>
            <person name="Kawkins C."/>
            <person name="Kim C.-K."/>
            <person name="Kim J.S."/>
            <person name="Ahn B.O."/>
            <person name="Rhee S.Y."/>
            <person name="Sohng J.K."/>
        </authorList>
    </citation>
    <scope>NUCLEOTIDE SEQUENCE</scope>
    <source>
        <tissue evidence="1">Leaf</tissue>
    </source>
</reference>
<dbReference type="EMBL" id="JAAIUW010000009">
    <property type="protein sequence ID" value="KAF7816497.1"/>
    <property type="molecule type" value="Genomic_DNA"/>
</dbReference>